<dbReference type="GO" id="GO:0016491">
    <property type="term" value="F:oxidoreductase activity"/>
    <property type="evidence" value="ECO:0007669"/>
    <property type="project" value="InterPro"/>
</dbReference>
<dbReference type="Proteomes" id="UP000198642">
    <property type="component" value="Unassembled WGS sequence"/>
</dbReference>
<keyword evidence="3" id="KW-0735">Signal-anchor</keyword>
<evidence type="ECO:0000256" key="4">
    <source>
        <dbReference type="ARBA" id="ARBA00023157"/>
    </source>
</evidence>
<dbReference type="InterPro" id="IPR050553">
    <property type="entry name" value="Thioredoxin_ResA/DsbE_sf"/>
</dbReference>
<dbReference type="EMBL" id="FOJW01000001">
    <property type="protein sequence ID" value="SFA73106.1"/>
    <property type="molecule type" value="Genomic_DNA"/>
</dbReference>
<dbReference type="GO" id="GO:0030313">
    <property type="term" value="C:cell envelope"/>
    <property type="evidence" value="ECO:0007669"/>
    <property type="project" value="UniProtKB-SubCell"/>
</dbReference>
<dbReference type="AlphaFoldDB" id="A0A1I0VC04"/>
<keyword evidence="6" id="KW-1133">Transmembrane helix</keyword>
<dbReference type="Gene3D" id="3.40.30.10">
    <property type="entry name" value="Glutaredoxin"/>
    <property type="match status" value="1"/>
</dbReference>
<dbReference type="PANTHER" id="PTHR42852">
    <property type="entry name" value="THIOL:DISULFIDE INTERCHANGE PROTEIN DSBE"/>
    <property type="match status" value="1"/>
</dbReference>
<dbReference type="PANTHER" id="PTHR42852:SF6">
    <property type="entry name" value="THIOL:DISULFIDE INTERCHANGE PROTEIN DSBE"/>
    <property type="match status" value="1"/>
</dbReference>
<evidence type="ECO:0000313" key="9">
    <source>
        <dbReference type="Proteomes" id="UP000198642"/>
    </source>
</evidence>
<dbReference type="STRING" id="237679.SAMN04488072_101277"/>
<keyword evidence="4" id="KW-1015">Disulfide bond</keyword>
<keyword evidence="2" id="KW-0201">Cytochrome c-type biogenesis</keyword>
<proteinExistence type="predicted"/>
<accession>A0A1I0VC04</accession>
<dbReference type="PROSITE" id="PS51352">
    <property type="entry name" value="THIOREDOXIN_2"/>
    <property type="match status" value="1"/>
</dbReference>
<evidence type="ECO:0000259" key="7">
    <source>
        <dbReference type="PROSITE" id="PS51352"/>
    </source>
</evidence>
<feature type="domain" description="Thioredoxin" evidence="7">
    <location>
        <begin position="47"/>
        <end position="189"/>
    </location>
</feature>
<dbReference type="RefSeq" id="WP_090232477.1">
    <property type="nucleotide sequence ID" value="NZ_FOJW01000001.1"/>
</dbReference>
<keyword evidence="6" id="KW-0472">Membrane</keyword>
<evidence type="ECO:0000256" key="2">
    <source>
        <dbReference type="ARBA" id="ARBA00022748"/>
    </source>
</evidence>
<sequence>MNVKQAKSNKKPKKRNRLIFRTIVLAVLLVAVIYALVSNLTNDQTSIETGAQAPDFRLEQINEHNERETVQLSDLEGKGVMLNFWGTWCDPCEDEMPYMESLYPEYKEKGVEIVAVNLDTTKFVVDKFINEYDLTFPVPYDSNKEVMSAYQVGPLPTTFFINPEREIVEVVEGGLTLDKIEGYLRQIQPEQ</sequence>
<dbReference type="InterPro" id="IPR036249">
    <property type="entry name" value="Thioredoxin-like_sf"/>
</dbReference>
<organism evidence="8 9">
    <name type="scientific">Lentibacillus halodurans</name>
    <dbReference type="NCBI Taxonomy" id="237679"/>
    <lineage>
        <taxon>Bacteria</taxon>
        <taxon>Bacillati</taxon>
        <taxon>Bacillota</taxon>
        <taxon>Bacilli</taxon>
        <taxon>Bacillales</taxon>
        <taxon>Bacillaceae</taxon>
        <taxon>Lentibacillus</taxon>
    </lineage>
</organism>
<dbReference type="Pfam" id="PF00578">
    <property type="entry name" value="AhpC-TSA"/>
    <property type="match status" value="1"/>
</dbReference>
<feature type="transmembrane region" description="Helical" evidence="6">
    <location>
        <begin position="18"/>
        <end position="37"/>
    </location>
</feature>
<dbReference type="InterPro" id="IPR000866">
    <property type="entry name" value="AhpC/TSA"/>
</dbReference>
<dbReference type="SUPFAM" id="SSF52833">
    <property type="entry name" value="Thioredoxin-like"/>
    <property type="match status" value="1"/>
</dbReference>
<protein>
    <submittedName>
        <fullName evidence="8">Peroxiredoxin</fullName>
    </submittedName>
</protein>
<dbReference type="GO" id="GO:0016209">
    <property type="term" value="F:antioxidant activity"/>
    <property type="evidence" value="ECO:0007669"/>
    <property type="project" value="InterPro"/>
</dbReference>
<dbReference type="InterPro" id="IPR013766">
    <property type="entry name" value="Thioredoxin_domain"/>
</dbReference>
<keyword evidence="5" id="KW-0676">Redox-active center</keyword>
<evidence type="ECO:0000256" key="5">
    <source>
        <dbReference type="ARBA" id="ARBA00023284"/>
    </source>
</evidence>
<evidence type="ECO:0000256" key="3">
    <source>
        <dbReference type="ARBA" id="ARBA00022968"/>
    </source>
</evidence>
<gene>
    <name evidence="8" type="ORF">SAMN04488072_101277</name>
</gene>
<reference evidence="8 9" key="1">
    <citation type="submission" date="2016-10" db="EMBL/GenBank/DDBJ databases">
        <authorList>
            <person name="de Groot N.N."/>
        </authorList>
    </citation>
    <scope>NUCLEOTIDE SEQUENCE [LARGE SCALE GENOMIC DNA]</scope>
    <source>
        <strain evidence="8 9">CGMCC 1.3702</strain>
    </source>
</reference>
<name>A0A1I0VC04_9BACI</name>
<keyword evidence="6" id="KW-0812">Transmembrane</keyword>
<dbReference type="OrthoDB" id="25753at2"/>
<evidence type="ECO:0000256" key="6">
    <source>
        <dbReference type="SAM" id="Phobius"/>
    </source>
</evidence>
<dbReference type="CDD" id="cd02966">
    <property type="entry name" value="TlpA_like_family"/>
    <property type="match status" value="1"/>
</dbReference>
<evidence type="ECO:0000313" key="8">
    <source>
        <dbReference type="EMBL" id="SFA73106.1"/>
    </source>
</evidence>
<dbReference type="GO" id="GO:0017004">
    <property type="term" value="P:cytochrome complex assembly"/>
    <property type="evidence" value="ECO:0007669"/>
    <property type="project" value="UniProtKB-KW"/>
</dbReference>
<keyword evidence="9" id="KW-1185">Reference proteome</keyword>
<evidence type="ECO:0000256" key="1">
    <source>
        <dbReference type="ARBA" id="ARBA00004196"/>
    </source>
</evidence>
<dbReference type="NCBIfam" id="NF002854">
    <property type="entry name" value="PRK03147.1"/>
    <property type="match status" value="1"/>
</dbReference>
<comment type="subcellular location">
    <subcellularLocation>
        <location evidence="1">Cell envelope</location>
    </subcellularLocation>
</comment>